<comment type="caution">
    <text evidence="2">The sequence shown here is derived from an EMBL/GenBank/DDBJ whole genome shotgun (WGS) entry which is preliminary data.</text>
</comment>
<protein>
    <submittedName>
        <fullName evidence="2">Uncharacterized protein</fullName>
    </submittedName>
</protein>
<gene>
    <name evidence="2" type="ORF">A2527_14215</name>
</gene>
<keyword evidence="1" id="KW-0472">Membrane</keyword>
<reference evidence="2 3" key="1">
    <citation type="journal article" date="2016" name="Nat. Commun.">
        <title>Thousands of microbial genomes shed light on interconnected biogeochemical processes in an aquifer system.</title>
        <authorList>
            <person name="Anantharaman K."/>
            <person name="Brown C.T."/>
            <person name="Hug L.A."/>
            <person name="Sharon I."/>
            <person name="Castelle C.J."/>
            <person name="Probst A.J."/>
            <person name="Thomas B.C."/>
            <person name="Singh A."/>
            <person name="Wilkins M.J."/>
            <person name="Karaoz U."/>
            <person name="Brodie E.L."/>
            <person name="Williams K.H."/>
            <person name="Hubbard S.S."/>
            <person name="Banfield J.F."/>
        </authorList>
    </citation>
    <scope>NUCLEOTIDE SEQUENCE [LARGE SCALE GENOMIC DNA]</scope>
</reference>
<accession>A0A1F6G4N7</accession>
<organism evidence="2 3">
    <name type="scientific">Candidatus Lambdaproteobacteria bacterium RIFOXYD2_FULL_50_16</name>
    <dbReference type="NCBI Taxonomy" id="1817772"/>
    <lineage>
        <taxon>Bacteria</taxon>
        <taxon>Pseudomonadati</taxon>
        <taxon>Pseudomonadota</taxon>
        <taxon>Candidatus Lambdaproteobacteria</taxon>
    </lineage>
</organism>
<sequence>MKIVFNRSLHGNFLHDRLLVDPPAILGRGRCCWASGLFRLLLGNPLGGAVDVFWAILGFTGCLFLAGLMISYIDDRRAKKSKKYHCHNRRTTE</sequence>
<dbReference type="STRING" id="1817772.A2527_14215"/>
<evidence type="ECO:0000313" key="3">
    <source>
        <dbReference type="Proteomes" id="UP000178449"/>
    </source>
</evidence>
<proteinExistence type="predicted"/>
<feature type="transmembrane region" description="Helical" evidence="1">
    <location>
        <begin position="52"/>
        <end position="73"/>
    </location>
</feature>
<dbReference type="AlphaFoldDB" id="A0A1F6G4N7"/>
<keyword evidence="1" id="KW-1133">Transmembrane helix</keyword>
<dbReference type="EMBL" id="MFNE01000053">
    <property type="protein sequence ID" value="OGG93079.1"/>
    <property type="molecule type" value="Genomic_DNA"/>
</dbReference>
<keyword evidence="1" id="KW-0812">Transmembrane</keyword>
<evidence type="ECO:0000256" key="1">
    <source>
        <dbReference type="SAM" id="Phobius"/>
    </source>
</evidence>
<dbReference type="Proteomes" id="UP000178449">
    <property type="component" value="Unassembled WGS sequence"/>
</dbReference>
<evidence type="ECO:0000313" key="2">
    <source>
        <dbReference type="EMBL" id="OGG93079.1"/>
    </source>
</evidence>
<name>A0A1F6G4N7_9PROT</name>